<reference evidence="2 3" key="1">
    <citation type="submission" date="2020-05" db="EMBL/GenBank/DDBJ databases">
        <title>FDA dAtabase for Regulatory Grade micrObial Sequences (FDA-ARGOS): Supporting development and validation of Infectious Disease Dx tests.</title>
        <authorList>
            <person name="Bojja K."/>
            <person name="Kessler A."/>
            <person name="Tallon L."/>
            <person name="Sadzewicz L."/>
            <person name="Zhao X."/>
            <person name="Vavikolanu K."/>
            <person name="Mehta A."/>
            <person name="Aluvathingal J."/>
            <person name="Nadendla S."/>
            <person name="Myers T."/>
            <person name="Yan Y."/>
            <person name="Sichtig H."/>
        </authorList>
    </citation>
    <scope>NUCLEOTIDE SEQUENCE [LARGE SCALE GENOMIC DNA]</scope>
    <source>
        <strain evidence="2 3">FDAARGOS_763</strain>
    </source>
</reference>
<evidence type="ECO:0000313" key="3">
    <source>
        <dbReference type="Proteomes" id="UP000501467"/>
    </source>
</evidence>
<accession>A0AAP9NBS1</accession>
<evidence type="ECO:0000256" key="1">
    <source>
        <dbReference type="ARBA" id="ARBA00006484"/>
    </source>
</evidence>
<dbReference type="InterPro" id="IPR036291">
    <property type="entry name" value="NAD(P)-bd_dom_sf"/>
</dbReference>
<dbReference type="SUPFAM" id="SSF51735">
    <property type="entry name" value="NAD(P)-binding Rossmann-fold domains"/>
    <property type="match status" value="1"/>
</dbReference>
<gene>
    <name evidence="2" type="ORF">FOC69_08435</name>
</gene>
<sequence length="240" mass="26559">MNILITGGTGGLGKVTIELLASDINNKVYFTYCKSDMKAQAITEKYPNSIAYKCNQTKPEEVDKLTENMANWDLDVLINNAWNGAPEGIRFLKLSQETILTEFRDNVLPVVSITQAAISAFKKKKNGRIITVLSSYVIGVPPLGYGLYASMKACIAQFAKTWSKEYIKFGITSNCVSPEFMETDFTADTDPRVIERMINDHPLKNLLEPQEVAEVIVSLVHAPKHVNGVNIPVNTGSQIL</sequence>
<dbReference type="Pfam" id="PF13561">
    <property type="entry name" value="adh_short_C2"/>
    <property type="match status" value="1"/>
</dbReference>
<comment type="similarity">
    <text evidence="1">Belongs to the short-chain dehydrogenases/reductases (SDR) family.</text>
</comment>
<dbReference type="RefSeq" id="WP_005776305.1">
    <property type="nucleotide sequence ID" value="NZ_CP054003.1"/>
</dbReference>
<dbReference type="AlphaFoldDB" id="A0AAP9NBS1"/>
<organism evidence="2 3">
    <name type="scientific">Bacteroides fragilis</name>
    <dbReference type="NCBI Taxonomy" id="817"/>
    <lineage>
        <taxon>Bacteria</taxon>
        <taxon>Pseudomonadati</taxon>
        <taxon>Bacteroidota</taxon>
        <taxon>Bacteroidia</taxon>
        <taxon>Bacteroidales</taxon>
        <taxon>Bacteroidaceae</taxon>
        <taxon>Bacteroides</taxon>
    </lineage>
</organism>
<dbReference type="Gene3D" id="3.40.50.720">
    <property type="entry name" value="NAD(P)-binding Rossmann-like Domain"/>
    <property type="match status" value="1"/>
</dbReference>
<protein>
    <submittedName>
        <fullName evidence="2">SDR family oxidoreductase</fullName>
    </submittedName>
</protein>
<dbReference type="PRINTS" id="PR00081">
    <property type="entry name" value="GDHRDH"/>
</dbReference>
<name>A0AAP9NBS1_BACFG</name>
<dbReference type="InterPro" id="IPR002347">
    <property type="entry name" value="SDR_fam"/>
</dbReference>
<dbReference type="Proteomes" id="UP000501467">
    <property type="component" value="Chromosome"/>
</dbReference>
<dbReference type="PANTHER" id="PTHR42879">
    <property type="entry name" value="3-OXOACYL-(ACYL-CARRIER-PROTEIN) REDUCTASE"/>
    <property type="match status" value="1"/>
</dbReference>
<dbReference type="InterPro" id="IPR050259">
    <property type="entry name" value="SDR"/>
</dbReference>
<proteinExistence type="inferred from homology"/>
<dbReference type="CDD" id="cd05233">
    <property type="entry name" value="SDR_c"/>
    <property type="match status" value="1"/>
</dbReference>
<evidence type="ECO:0000313" key="2">
    <source>
        <dbReference type="EMBL" id="QKH84382.1"/>
    </source>
</evidence>
<dbReference type="PANTHER" id="PTHR42879:SF2">
    <property type="entry name" value="3-OXOACYL-[ACYL-CARRIER-PROTEIN] REDUCTASE FABG"/>
    <property type="match status" value="1"/>
</dbReference>
<dbReference type="EMBL" id="CP054003">
    <property type="protein sequence ID" value="QKH84382.1"/>
    <property type="molecule type" value="Genomic_DNA"/>
</dbReference>